<feature type="non-terminal residue" evidence="1">
    <location>
        <position position="1"/>
    </location>
</feature>
<organism evidence="1 2">
    <name type="scientific">Dentiscutata heterogama</name>
    <dbReference type="NCBI Taxonomy" id="1316150"/>
    <lineage>
        <taxon>Eukaryota</taxon>
        <taxon>Fungi</taxon>
        <taxon>Fungi incertae sedis</taxon>
        <taxon>Mucoromycota</taxon>
        <taxon>Glomeromycotina</taxon>
        <taxon>Glomeromycetes</taxon>
        <taxon>Diversisporales</taxon>
        <taxon>Gigasporaceae</taxon>
        <taxon>Dentiscutata</taxon>
    </lineage>
</organism>
<comment type="caution">
    <text evidence="1">The sequence shown here is derived from an EMBL/GenBank/DDBJ whole genome shotgun (WGS) entry which is preliminary data.</text>
</comment>
<reference evidence="1" key="1">
    <citation type="submission" date="2021-06" db="EMBL/GenBank/DDBJ databases">
        <authorList>
            <person name="Kallberg Y."/>
            <person name="Tangrot J."/>
            <person name="Rosling A."/>
        </authorList>
    </citation>
    <scope>NUCLEOTIDE SEQUENCE</scope>
    <source>
        <strain evidence="1">IL203A</strain>
    </source>
</reference>
<name>A0ACA9QKH2_9GLOM</name>
<evidence type="ECO:0000313" key="2">
    <source>
        <dbReference type="Proteomes" id="UP000789702"/>
    </source>
</evidence>
<protein>
    <submittedName>
        <fullName evidence="1">6780_t:CDS:1</fullName>
    </submittedName>
</protein>
<gene>
    <name evidence="1" type="ORF">DHETER_LOCUS14998</name>
</gene>
<dbReference type="EMBL" id="CAJVPU010049085">
    <property type="protein sequence ID" value="CAG8756735.1"/>
    <property type="molecule type" value="Genomic_DNA"/>
</dbReference>
<feature type="non-terminal residue" evidence="1">
    <location>
        <position position="80"/>
    </location>
</feature>
<dbReference type="Proteomes" id="UP000789702">
    <property type="component" value="Unassembled WGS sequence"/>
</dbReference>
<sequence>ATEGASHDFDCSSYITETLIKNGPYYYANFSIPLAYGYRFNLDYSNVTSYADRREILIGFQVKFMDQNINPSLFVEVSDP</sequence>
<keyword evidence="2" id="KW-1185">Reference proteome</keyword>
<evidence type="ECO:0000313" key="1">
    <source>
        <dbReference type="EMBL" id="CAG8756735.1"/>
    </source>
</evidence>
<accession>A0ACA9QKH2</accession>
<proteinExistence type="predicted"/>